<protein>
    <submittedName>
        <fullName evidence="2">Chromosome segregation protein SMC</fullName>
    </submittedName>
</protein>
<dbReference type="InterPro" id="IPR014555">
    <property type="entry name" value="RecF-like"/>
</dbReference>
<dbReference type="AlphaFoldDB" id="A0A2T0HWH5"/>
<dbReference type="SUPFAM" id="SSF52540">
    <property type="entry name" value="P-loop containing nucleoside triphosphate hydrolases"/>
    <property type="match status" value="1"/>
</dbReference>
<dbReference type="InterPro" id="IPR027417">
    <property type="entry name" value="P-loop_NTPase"/>
</dbReference>
<organism evidence="2 3">
    <name type="scientific">Pseudomonas fluorescens</name>
    <dbReference type="NCBI Taxonomy" id="294"/>
    <lineage>
        <taxon>Bacteria</taxon>
        <taxon>Pseudomonadati</taxon>
        <taxon>Pseudomonadota</taxon>
        <taxon>Gammaproteobacteria</taxon>
        <taxon>Pseudomonadales</taxon>
        <taxon>Pseudomonadaceae</taxon>
        <taxon>Pseudomonas</taxon>
    </lineage>
</organism>
<dbReference type="GO" id="GO:0005524">
    <property type="term" value="F:ATP binding"/>
    <property type="evidence" value="ECO:0007669"/>
    <property type="project" value="InterPro"/>
</dbReference>
<accession>A0A2T0HWH5</accession>
<gene>
    <name evidence="2" type="ORF">C7A10_23715</name>
</gene>
<dbReference type="PIRSF" id="PIRSF029347">
    <property type="entry name" value="RecF"/>
    <property type="match status" value="1"/>
</dbReference>
<dbReference type="CDD" id="cd00267">
    <property type="entry name" value="ABC_ATPase"/>
    <property type="match status" value="1"/>
</dbReference>
<dbReference type="InterPro" id="IPR003959">
    <property type="entry name" value="ATPase_AAA_core"/>
</dbReference>
<proteinExistence type="predicted"/>
<dbReference type="Pfam" id="PF13304">
    <property type="entry name" value="AAA_21"/>
    <property type="match status" value="1"/>
</dbReference>
<evidence type="ECO:0000313" key="3">
    <source>
        <dbReference type="Proteomes" id="UP000239731"/>
    </source>
</evidence>
<sequence>MIKSIWIDNFKSLVKFDLQLANFTCLVGLNGAGKSTVLQAIDFISRLMLGDLDSWLKQRQWDKADINSKLTKRSNIEFRITLEEADFGTLVWSGSINRTTLNCTQEHVTADEATLLKVEEGSYSIVNPSAPQKSLERSKIVFEYQGSILSALKDSQLSPALLALKSAVSQIHSLDLLSPELLRSKTRDAEGHLGLGGERLSAYIHKARPEHKERLRQQLSTVYQQLEKIETRALRSGWKQLDIVERFGDQELKTSARHMNDGMLRLMAILSQLASEHHFLLFDEIENGINPELVEYLVDRLVSSNHQVMVTTHSPMIINYMDDRVAAESVVYLYKTREGFTRSIKLFDIPSLKEKLQFMGPGEAFIDTDLTHLYQEIESVQQVNKGGMDASSIER</sequence>
<dbReference type="RefSeq" id="WP_106118417.1">
    <property type="nucleotide sequence ID" value="NZ_PVUH01000018.1"/>
</dbReference>
<dbReference type="GO" id="GO:0000731">
    <property type="term" value="P:DNA synthesis involved in DNA repair"/>
    <property type="evidence" value="ECO:0007669"/>
    <property type="project" value="TreeGrafter"/>
</dbReference>
<feature type="domain" description="ATPase AAA-type core" evidence="1">
    <location>
        <begin position="23"/>
        <end position="318"/>
    </location>
</feature>
<dbReference type="PANTHER" id="PTHR32182">
    <property type="entry name" value="DNA REPLICATION AND REPAIR PROTEIN RECF"/>
    <property type="match status" value="1"/>
</dbReference>
<dbReference type="EMBL" id="PVUH01000018">
    <property type="protein sequence ID" value="PRW87377.1"/>
    <property type="molecule type" value="Genomic_DNA"/>
</dbReference>
<reference evidence="2 3" key="1">
    <citation type="submission" date="2018-03" db="EMBL/GenBank/DDBJ databases">
        <title>Blue discolouration in mozzarella cheese caused by Pseudomonas fluorescens.</title>
        <authorList>
            <person name="Chiesa F."/>
            <person name="Dalmasso A."/>
            <person name="Lomonaco S."/>
        </authorList>
    </citation>
    <scope>NUCLEOTIDE SEQUENCE [LARGE SCALE GENOMIC DNA]</scope>
    <source>
        <strain evidence="2 3">11293</strain>
    </source>
</reference>
<evidence type="ECO:0000259" key="1">
    <source>
        <dbReference type="Pfam" id="PF13304"/>
    </source>
</evidence>
<evidence type="ECO:0000313" key="2">
    <source>
        <dbReference type="EMBL" id="PRW87377.1"/>
    </source>
</evidence>
<name>A0A2T0HWH5_PSEFL</name>
<dbReference type="PANTHER" id="PTHR32182:SF22">
    <property type="entry name" value="ATP-DEPENDENT ENDONUCLEASE, OLD FAMILY-RELATED"/>
    <property type="match status" value="1"/>
</dbReference>
<dbReference type="Gene3D" id="3.40.50.300">
    <property type="entry name" value="P-loop containing nucleotide triphosphate hydrolases"/>
    <property type="match status" value="1"/>
</dbReference>
<dbReference type="Proteomes" id="UP000239731">
    <property type="component" value="Unassembled WGS sequence"/>
</dbReference>
<dbReference type="GO" id="GO:0006302">
    <property type="term" value="P:double-strand break repair"/>
    <property type="evidence" value="ECO:0007669"/>
    <property type="project" value="TreeGrafter"/>
</dbReference>
<dbReference type="GO" id="GO:0016887">
    <property type="term" value="F:ATP hydrolysis activity"/>
    <property type="evidence" value="ECO:0007669"/>
    <property type="project" value="InterPro"/>
</dbReference>
<comment type="caution">
    <text evidence="2">The sequence shown here is derived from an EMBL/GenBank/DDBJ whole genome shotgun (WGS) entry which is preliminary data.</text>
</comment>